<dbReference type="InterPro" id="IPR011006">
    <property type="entry name" value="CheY-like_superfamily"/>
</dbReference>
<keyword evidence="2 8" id="KW-0238">DNA-binding</keyword>
<dbReference type="CDD" id="cd00156">
    <property type="entry name" value="REC"/>
    <property type="match status" value="1"/>
</dbReference>
<dbReference type="GO" id="GO:0003677">
    <property type="term" value="F:DNA binding"/>
    <property type="evidence" value="ECO:0007669"/>
    <property type="project" value="UniProtKB-KW"/>
</dbReference>
<evidence type="ECO:0000256" key="2">
    <source>
        <dbReference type="ARBA" id="ARBA00023125"/>
    </source>
</evidence>
<gene>
    <name evidence="8" type="ORF">ABIE13_000659</name>
</gene>
<keyword evidence="3" id="KW-0804">Transcription</keyword>
<feature type="domain" description="Response regulatory" evidence="7">
    <location>
        <begin position="46"/>
        <end position="162"/>
    </location>
</feature>
<comment type="caution">
    <text evidence="8">The sequence shown here is derived from an EMBL/GenBank/DDBJ whole genome shotgun (WGS) entry which is preliminary data.</text>
</comment>
<dbReference type="InterPro" id="IPR039420">
    <property type="entry name" value="WalR-like"/>
</dbReference>
<dbReference type="PROSITE" id="PS50110">
    <property type="entry name" value="RESPONSE_REGULATORY"/>
    <property type="match status" value="1"/>
</dbReference>
<evidence type="ECO:0000259" key="7">
    <source>
        <dbReference type="PROSITE" id="PS50110"/>
    </source>
</evidence>
<evidence type="ECO:0000313" key="9">
    <source>
        <dbReference type="Proteomes" id="UP001549320"/>
    </source>
</evidence>
<keyword evidence="1" id="KW-0805">Transcription regulation</keyword>
<evidence type="ECO:0000256" key="1">
    <source>
        <dbReference type="ARBA" id="ARBA00023015"/>
    </source>
</evidence>
<dbReference type="PROSITE" id="PS50043">
    <property type="entry name" value="HTH_LUXR_2"/>
    <property type="match status" value="1"/>
</dbReference>
<evidence type="ECO:0000313" key="8">
    <source>
        <dbReference type="EMBL" id="MET4575562.1"/>
    </source>
</evidence>
<dbReference type="Proteomes" id="UP001549320">
    <property type="component" value="Unassembled WGS sequence"/>
</dbReference>
<dbReference type="PRINTS" id="PR00038">
    <property type="entry name" value="HTHLUXR"/>
</dbReference>
<dbReference type="InterPro" id="IPR001789">
    <property type="entry name" value="Sig_transdc_resp-reg_receiver"/>
</dbReference>
<dbReference type="SMART" id="SM00421">
    <property type="entry name" value="HTH_LUXR"/>
    <property type="match status" value="1"/>
</dbReference>
<dbReference type="Pfam" id="PF00196">
    <property type="entry name" value="GerE"/>
    <property type="match status" value="1"/>
</dbReference>
<keyword evidence="4" id="KW-0597">Phosphoprotein</keyword>
<organism evidence="8 9">
    <name type="scientific">Ottowia thiooxydans</name>
    <dbReference type="NCBI Taxonomy" id="219182"/>
    <lineage>
        <taxon>Bacteria</taxon>
        <taxon>Pseudomonadati</taxon>
        <taxon>Pseudomonadota</taxon>
        <taxon>Betaproteobacteria</taxon>
        <taxon>Burkholderiales</taxon>
        <taxon>Comamonadaceae</taxon>
        <taxon>Ottowia</taxon>
    </lineage>
</organism>
<dbReference type="InterPro" id="IPR000792">
    <property type="entry name" value="Tscrpt_reg_LuxR_C"/>
</dbReference>
<dbReference type="CDD" id="cd06170">
    <property type="entry name" value="LuxR_C_like"/>
    <property type="match status" value="1"/>
</dbReference>
<dbReference type="EMBL" id="JBEPSH010000001">
    <property type="protein sequence ID" value="MET4575562.1"/>
    <property type="molecule type" value="Genomic_DNA"/>
</dbReference>
<reference evidence="8 9" key="1">
    <citation type="submission" date="2024-06" db="EMBL/GenBank/DDBJ databases">
        <title>Sorghum-associated microbial communities from plants grown in Nebraska, USA.</title>
        <authorList>
            <person name="Schachtman D."/>
        </authorList>
    </citation>
    <scope>NUCLEOTIDE SEQUENCE [LARGE SCALE GENOMIC DNA]</scope>
    <source>
        <strain evidence="8 9">2709</strain>
    </source>
</reference>
<evidence type="ECO:0000256" key="5">
    <source>
        <dbReference type="SAM" id="MobiDB-lite"/>
    </source>
</evidence>
<dbReference type="PANTHER" id="PTHR43214">
    <property type="entry name" value="TWO-COMPONENT RESPONSE REGULATOR"/>
    <property type="match status" value="1"/>
</dbReference>
<feature type="modified residue" description="4-aspartylphosphate" evidence="4">
    <location>
        <position position="97"/>
    </location>
</feature>
<evidence type="ECO:0000256" key="3">
    <source>
        <dbReference type="ARBA" id="ARBA00023163"/>
    </source>
</evidence>
<name>A0ABV2Q4S4_9BURK</name>
<dbReference type="Gene3D" id="3.40.50.2300">
    <property type="match status" value="1"/>
</dbReference>
<protein>
    <submittedName>
        <fullName evidence="8">DNA-binding NarL/FixJ family response regulator</fullName>
    </submittedName>
</protein>
<dbReference type="SUPFAM" id="SSF52172">
    <property type="entry name" value="CheY-like"/>
    <property type="match status" value="1"/>
</dbReference>
<dbReference type="Pfam" id="PF00072">
    <property type="entry name" value="Response_reg"/>
    <property type="match status" value="1"/>
</dbReference>
<keyword evidence="9" id="KW-1185">Reference proteome</keyword>
<dbReference type="InterPro" id="IPR036388">
    <property type="entry name" value="WH-like_DNA-bd_sf"/>
</dbReference>
<evidence type="ECO:0000256" key="4">
    <source>
        <dbReference type="PROSITE-ProRule" id="PRU00169"/>
    </source>
</evidence>
<accession>A0ABV2Q4S4</accession>
<dbReference type="PROSITE" id="PS00622">
    <property type="entry name" value="HTH_LUXR_1"/>
    <property type="match status" value="1"/>
</dbReference>
<feature type="domain" description="HTH luxR-type" evidence="6">
    <location>
        <begin position="199"/>
        <end position="264"/>
    </location>
</feature>
<feature type="region of interest" description="Disordered" evidence="5">
    <location>
        <begin position="183"/>
        <end position="207"/>
    </location>
</feature>
<proteinExistence type="predicted"/>
<dbReference type="InterPro" id="IPR016032">
    <property type="entry name" value="Sig_transdc_resp-reg_C-effctor"/>
</dbReference>
<sequence length="267" mass="29134">MNSLNQTMGANGLTIPTSNAGTLVASELGASMWPHFMTGQVNQPVRVVLVDDDPHMRRVISQELLADMRIHLVGQAESLRDGKRMIATNEVDVMLVDLNLGDGTGFQLIEYMKTMRPAAEAVVVSAMEDEDKAIQAFELGATGYLIKNSWFGSFAQAVLQVVNGGASITPNLARRLLHRLDSSSASRRGHAQPGWTPGGASGGDRMSEREREVLRMVALGYTSAEIGKRLIISDQTVNSHIRNIYRKLHVHTRAQAVSQASMHGLLY</sequence>
<evidence type="ECO:0000259" key="6">
    <source>
        <dbReference type="PROSITE" id="PS50043"/>
    </source>
</evidence>
<dbReference type="SMART" id="SM00448">
    <property type="entry name" value="REC"/>
    <property type="match status" value="1"/>
</dbReference>
<dbReference type="SUPFAM" id="SSF46894">
    <property type="entry name" value="C-terminal effector domain of the bipartite response regulators"/>
    <property type="match status" value="1"/>
</dbReference>
<dbReference type="Gene3D" id="1.10.10.10">
    <property type="entry name" value="Winged helix-like DNA-binding domain superfamily/Winged helix DNA-binding domain"/>
    <property type="match status" value="1"/>
</dbReference>
<dbReference type="PANTHER" id="PTHR43214:SF41">
    <property type="entry name" value="NITRATE_NITRITE RESPONSE REGULATOR PROTEIN NARP"/>
    <property type="match status" value="1"/>
</dbReference>